<comment type="function">
    <text evidence="10 13">This protein binds specifically to 23S rRNA; its binding is stimulated by other ribosomal proteins, e.g., L4, L17, and L20. It is important during the early stages of 50S assembly. It makes multiple contacts with different domains of the 23S rRNA in the assembled 50S subunit and ribosome.</text>
</comment>
<dbReference type="EMBL" id="LGFO01000158">
    <property type="protein sequence ID" value="KUK36133.1"/>
    <property type="molecule type" value="Genomic_DNA"/>
</dbReference>
<dbReference type="PROSITE" id="PS00464">
    <property type="entry name" value="RIBOSOMAL_L22"/>
    <property type="match status" value="1"/>
</dbReference>
<protein>
    <recommendedName>
        <fullName evidence="9 10">Large ribosomal subunit protein uL22</fullName>
    </recommendedName>
</protein>
<dbReference type="InterPro" id="IPR005727">
    <property type="entry name" value="Ribosomal_uL22_bac/chlpt-type"/>
</dbReference>
<proteinExistence type="inferred from homology"/>
<comment type="function">
    <text evidence="1 10">The globular domain of the protein is located near the polypeptide exit tunnel on the outside of the subunit, while an extended beta-hairpin is found that lines the wall of the exit tunnel in the center of the 70S ribosome.</text>
</comment>
<dbReference type="GO" id="GO:0006412">
    <property type="term" value="P:translation"/>
    <property type="evidence" value="ECO:0007669"/>
    <property type="project" value="UniProtKB-UniRule"/>
</dbReference>
<evidence type="ECO:0000256" key="8">
    <source>
        <dbReference type="ARBA" id="ARBA00025084"/>
    </source>
</evidence>
<dbReference type="OMA" id="KRIQPRA"/>
<dbReference type="InterPro" id="IPR047867">
    <property type="entry name" value="Ribosomal_uL22_bac/org-type"/>
</dbReference>
<keyword evidence="4 10" id="KW-0699">rRNA-binding</keyword>
<dbReference type="PANTHER" id="PTHR13501">
    <property type="entry name" value="CHLOROPLAST 50S RIBOSOMAL PROTEIN L22-RELATED"/>
    <property type="match status" value="1"/>
</dbReference>
<evidence type="ECO:0000256" key="4">
    <source>
        <dbReference type="ARBA" id="ARBA00022730"/>
    </source>
</evidence>
<evidence type="ECO:0000256" key="11">
    <source>
        <dbReference type="RuleBase" id="RU004005"/>
    </source>
</evidence>
<accession>A0A101FFK8</accession>
<organism evidence="14 15">
    <name type="scientific">Thermacetogenium phaeum</name>
    <dbReference type="NCBI Taxonomy" id="85874"/>
    <lineage>
        <taxon>Bacteria</taxon>
        <taxon>Bacillati</taxon>
        <taxon>Bacillota</taxon>
        <taxon>Clostridia</taxon>
        <taxon>Thermoanaerobacterales</taxon>
        <taxon>Thermoanaerobacteraceae</taxon>
        <taxon>Thermacetogenium</taxon>
    </lineage>
</organism>
<evidence type="ECO:0000256" key="13">
    <source>
        <dbReference type="RuleBase" id="RU004008"/>
    </source>
</evidence>
<dbReference type="HAMAP" id="MF_01331_B">
    <property type="entry name" value="Ribosomal_uL22_B"/>
    <property type="match status" value="1"/>
</dbReference>
<dbReference type="InterPro" id="IPR036394">
    <property type="entry name" value="Ribosomal_uL22_sf"/>
</dbReference>
<dbReference type="InterPro" id="IPR001063">
    <property type="entry name" value="Ribosomal_uL22"/>
</dbReference>
<dbReference type="PANTHER" id="PTHR13501:SF8">
    <property type="entry name" value="LARGE RIBOSOMAL SUBUNIT PROTEIN UL22M"/>
    <property type="match status" value="1"/>
</dbReference>
<dbReference type="PATRIC" id="fig|85874.4.peg.584"/>
<dbReference type="CDD" id="cd00336">
    <property type="entry name" value="Ribosomal_L22"/>
    <property type="match status" value="1"/>
</dbReference>
<evidence type="ECO:0000256" key="1">
    <source>
        <dbReference type="ARBA" id="ARBA00003478"/>
    </source>
</evidence>
<evidence type="ECO:0000256" key="5">
    <source>
        <dbReference type="ARBA" id="ARBA00022884"/>
    </source>
</evidence>
<dbReference type="GO" id="GO:0019843">
    <property type="term" value="F:rRNA binding"/>
    <property type="evidence" value="ECO:0007669"/>
    <property type="project" value="UniProtKB-UniRule"/>
</dbReference>
<dbReference type="AlphaFoldDB" id="A0A101FFK8"/>
<evidence type="ECO:0000256" key="2">
    <source>
        <dbReference type="ARBA" id="ARBA00009451"/>
    </source>
</evidence>
<comment type="function">
    <text evidence="8">This protein binds specifically to 23S rRNA; its binding is stimulated by other ribosomal proteins, e.g. L4, L17, and L20. It is important during the early stages of 50S assembly. It makes multiple contacts with different domains of the 23S rRNA in the assembled 50S subunit and ribosome.</text>
</comment>
<dbReference type="Gene3D" id="3.90.470.10">
    <property type="entry name" value="Ribosomal protein L22/L17"/>
    <property type="match status" value="1"/>
</dbReference>
<name>A0A101FFK8_9THEO</name>
<dbReference type="GO" id="GO:0022625">
    <property type="term" value="C:cytosolic large ribosomal subunit"/>
    <property type="evidence" value="ECO:0007669"/>
    <property type="project" value="TreeGrafter"/>
</dbReference>
<dbReference type="GO" id="GO:0003735">
    <property type="term" value="F:structural constituent of ribosome"/>
    <property type="evidence" value="ECO:0007669"/>
    <property type="project" value="InterPro"/>
</dbReference>
<sequence length="113" mass="13008">MEARAVARYIWISPRKVRQVADLVRGKSVAEALGILRFMPQRAAVPITKVVKSAVANAEHNYNLDRDDLYIKRIFVDEGPTLKRYRPRARGRADLRRRRTSHITVVVAERKEG</sequence>
<dbReference type="Proteomes" id="UP000053326">
    <property type="component" value="Unassembled WGS sequence"/>
</dbReference>
<evidence type="ECO:0000313" key="15">
    <source>
        <dbReference type="Proteomes" id="UP000053326"/>
    </source>
</evidence>
<evidence type="ECO:0000256" key="10">
    <source>
        <dbReference type="HAMAP-Rule" id="MF_01331"/>
    </source>
</evidence>
<dbReference type="Pfam" id="PF00237">
    <property type="entry name" value="Ribosomal_L22"/>
    <property type="match status" value="1"/>
</dbReference>
<comment type="similarity">
    <text evidence="2 10 11">Belongs to the universal ribosomal protein uL22 family.</text>
</comment>
<evidence type="ECO:0000256" key="6">
    <source>
        <dbReference type="ARBA" id="ARBA00022980"/>
    </source>
</evidence>
<gene>
    <name evidence="10" type="primary">rplV</name>
    <name evidence="14" type="ORF">XD66_1165</name>
</gene>
<evidence type="ECO:0000256" key="9">
    <source>
        <dbReference type="ARBA" id="ARBA00035207"/>
    </source>
</evidence>
<evidence type="ECO:0000256" key="12">
    <source>
        <dbReference type="RuleBase" id="RU004006"/>
    </source>
</evidence>
<keyword evidence="5 10" id="KW-0694">RNA-binding</keyword>
<keyword evidence="6 10" id="KW-0689">Ribosomal protein</keyword>
<evidence type="ECO:0000313" key="14">
    <source>
        <dbReference type="EMBL" id="KUK36133.1"/>
    </source>
</evidence>
<dbReference type="FunFam" id="3.90.470.10:FF:000011">
    <property type="entry name" value="50S ribosomal protein L22"/>
    <property type="match status" value="1"/>
</dbReference>
<reference evidence="15" key="1">
    <citation type="journal article" date="2015" name="MBio">
        <title>Genome-Resolved Metagenomic Analysis Reveals Roles for Candidate Phyla and Other Microbial Community Members in Biogeochemical Transformations in Oil Reservoirs.</title>
        <authorList>
            <person name="Hu P."/>
            <person name="Tom L."/>
            <person name="Singh A."/>
            <person name="Thomas B.C."/>
            <person name="Baker B.J."/>
            <person name="Piceno Y.M."/>
            <person name="Andersen G.L."/>
            <person name="Banfield J.F."/>
        </authorList>
    </citation>
    <scope>NUCLEOTIDE SEQUENCE [LARGE SCALE GENOMIC DNA]</scope>
</reference>
<dbReference type="NCBIfam" id="TIGR01044">
    <property type="entry name" value="rplV_bact"/>
    <property type="match status" value="1"/>
</dbReference>
<evidence type="ECO:0000256" key="7">
    <source>
        <dbReference type="ARBA" id="ARBA00023274"/>
    </source>
</evidence>
<dbReference type="SUPFAM" id="SSF54843">
    <property type="entry name" value="Ribosomal protein L22"/>
    <property type="match status" value="1"/>
</dbReference>
<evidence type="ECO:0000256" key="3">
    <source>
        <dbReference type="ARBA" id="ARBA00011838"/>
    </source>
</evidence>
<comment type="subunit">
    <text evidence="3 10 12">Part of the 50S ribosomal subunit.</text>
</comment>
<keyword evidence="7 10" id="KW-0687">Ribonucleoprotein</keyword>
<comment type="caution">
    <text evidence="14">The sequence shown here is derived from an EMBL/GenBank/DDBJ whole genome shotgun (WGS) entry which is preliminary data.</text>
</comment>
<dbReference type="InterPro" id="IPR018260">
    <property type="entry name" value="Ribosomal_uL22_CS"/>
</dbReference>